<keyword evidence="3 8" id="KW-0812">Transmembrane</keyword>
<evidence type="ECO:0000256" key="5">
    <source>
        <dbReference type="ARBA" id="ARBA00022989"/>
    </source>
</evidence>
<keyword evidence="4 8" id="KW-0653">Protein transport</keyword>
<dbReference type="GO" id="GO:0000139">
    <property type="term" value="C:Golgi membrane"/>
    <property type="evidence" value="ECO:0007669"/>
    <property type="project" value="UniProtKB-SubCell"/>
</dbReference>
<dbReference type="OrthoDB" id="660759at2759"/>
<keyword evidence="5 8" id="KW-1133">Transmembrane helix</keyword>
<keyword evidence="11" id="KW-1185">Reference proteome</keyword>
<comment type="caution">
    <text evidence="10">The sequence shown here is derived from an EMBL/GenBank/DDBJ whole genome shotgun (WGS) entry which is preliminary data.</text>
</comment>
<gene>
    <name evidence="10" type="ORF">HANVADRAFT_46617</name>
</gene>
<dbReference type="GO" id="GO:0015031">
    <property type="term" value="P:protein transport"/>
    <property type="evidence" value="ECO:0007669"/>
    <property type="project" value="UniProtKB-KW"/>
</dbReference>
<evidence type="ECO:0000256" key="2">
    <source>
        <dbReference type="ARBA" id="ARBA00022448"/>
    </source>
</evidence>
<comment type="function">
    <text evidence="8">Nonessential protein required for the fusion of transport vesicles derived from the endocytic pathway with the Golgi complex.</text>
</comment>
<evidence type="ECO:0000256" key="4">
    <source>
        <dbReference type="ARBA" id="ARBA00022927"/>
    </source>
</evidence>
<feature type="transmembrane region" description="Helical" evidence="8">
    <location>
        <begin position="107"/>
        <end position="127"/>
    </location>
</feature>
<dbReference type="Proteomes" id="UP000092321">
    <property type="component" value="Unassembled WGS sequence"/>
</dbReference>
<reference evidence="11" key="1">
    <citation type="journal article" date="2016" name="Proc. Natl. Acad. Sci. U.S.A.">
        <title>Comparative genomics of biotechnologically important yeasts.</title>
        <authorList>
            <person name="Riley R."/>
            <person name="Haridas S."/>
            <person name="Wolfe K.H."/>
            <person name="Lopes M.R."/>
            <person name="Hittinger C.T."/>
            <person name="Goeker M."/>
            <person name="Salamov A.A."/>
            <person name="Wisecaver J.H."/>
            <person name="Long T.M."/>
            <person name="Calvey C.H."/>
            <person name="Aerts A.L."/>
            <person name="Barry K.W."/>
            <person name="Choi C."/>
            <person name="Clum A."/>
            <person name="Coughlan A.Y."/>
            <person name="Deshpande S."/>
            <person name="Douglass A.P."/>
            <person name="Hanson S.J."/>
            <person name="Klenk H.-P."/>
            <person name="LaButti K.M."/>
            <person name="Lapidus A."/>
            <person name="Lindquist E.A."/>
            <person name="Lipzen A.M."/>
            <person name="Meier-Kolthoff J.P."/>
            <person name="Ohm R.A."/>
            <person name="Otillar R.P."/>
            <person name="Pangilinan J.L."/>
            <person name="Peng Y."/>
            <person name="Rokas A."/>
            <person name="Rosa C.A."/>
            <person name="Scheuner C."/>
            <person name="Sibirny A.A."/>
            <person name="Slot J.C."/>
            <person name="Stielow J.B."/>
            <person name="Sun H."/>
            <person name="Kurtzman C.P."/>
            <person name="Blackwell M."/>
            <person name="Grigoriev I.V."/>
            <person name="Jeffries T.W."/>
        </authorList>
    </citation>
    <scope>NUCLEOTIDE SEQUENCE [LARGE SCALE GENOMIC DNA]</scope>
    <source>
        <strain evidence="11">NRRL Y-1626</strain>
    </source>
</reference>
<dbReference type="InterPro" id="IPR007305">
    <property type="entry name" value="Vesicle_transpt_Got1/SFT2"/>
</dbReference>
<organism evidence="10 11">
    <name type="scientific">Hanseniaspora valbyensis NRRL Y-1626</name>
    <dbReference type="NCBI Taxonomy" id="766949"/>
    <lineage>
        <taxon>Eukaryota</taxon>
        <taxon>Fungi</taxon>
        <taxon>Dikarya</taxon>
        <taxon>Ascomycota</taxon>
        <taxon>Saccharomycotina</taxon>
        <taxon>Saccharomycetes</taxon>
        <taxon>Saccharomycodales</taxon>
        <taxon>Saccharomycodaceae</taxon>
        <taxon>Hanseniaspora</taxon>
    </lineage>
</organism>
<dbReference type="GO" id="GO:0016192">
    <property type="term" value="P:vesicle-mediated transport"/>
    <property type="evidence" value="ECO:0007669"/>
    <property type="project" value="InterPro"/>
</dbReference>
<dbReference type="PANTHER" id="PTHR23137:SF36">
    <property type="entry name" value="VESICLE TRANSPORT PROTEIN SFT2C"/>
    <property type="match status" value="1"/>
</dbReference>
<evidence type="ECO:0000313" key="10">
    <source>
        <dbReference type="EMBL" id="OBA28965.1"/>
    </source>
</evidence>
<proteinExistence type="inferred from homology"/>
<accession>A0A1B7TJZ7</accession>
<comment type="subcellular location">
    <subcellularLocation>
        <location evidence="8">Golgi apparatus membrane</location>
        <topology evidence="8">Multi-pass membrane protein</topology>
    </subcellularLocation>
    <subcellularLocation>
        <location evidence="1">Membrane</location>
        <topology evidence="1">Multi-pass membrane protein</topology>
    </subcellularLocation>
</comment>
<evidence type="ECO:0000256" key="9">
    <source>
        <dbReference type="SAM" id="MobiDB-lite"/>
    </source>
</evidence>
<dbReference type="AlphaFoldDB" id="A0A1B7TJZ7"/>
<evidence type="ECO:0000256" key="3">
    <source>
        <dbReference type="ARBA" id="ARBA00022692"/>
    </source>
</evidence>
<sequence length="208" mass="23266">METSSLRDSYNKWQQQKSKNSASSPPPAAASSESSTIGGRFNNLLGSLPIYNQDTVANNTEPGWYSSLSMWERYSLFFIMFLASCFCFTVCILLLPVLSMKPRKFALLWSMGSFLFITSFGVIRGPYTYIKHLFSRDRMVFTVAFFLSFVAVIYFSVVVQSSILSVVAILIESISLIYYVVSYFPFGRGALTWISSAGVSTARGALRI</sequence>
<evidence type="ECO:0000256" key="8">
    <source>
        <dbReference type="RuleBase" id="RU363111"/>
    </source>
</evidence>
<evidence type="ECO:0000313" key="11">
    <source>
        <dbReference type="Proteomes" id="UP000092321"/>
    </source>
</evidence>
<feature type="transmembrane region" description="Helical" evidence="8">
    <location>
        <begin position="163"/>
        <end position="181"/>
    </location>
</feature>
<keyword evidence="6 8" id="KW-0472">Membrane</keyword>
<evidence type="ECO:0000256" key="6">
    <source>
        <dbReference type="ARBA" id="ARBA00023136"/>
    </source>
</evidence>
<evidence type="ECO:0000256" key="7">
    <source>
        <dbReference type="ARBA" id="ARBA00025800"/>
    </source>
</evidence>
<dbReference type="Pfam" id="PF04178">
    <property type="entry name" value="Got1"/>
    <property type="match status" value="1"/>
</dbReference>
<dbReference type="InterPro" id="IPR011691">
    <property type="entry name" value="Vesicle_transpt_SFT2"/>
</dbReference>
<name>A0A1B7TJZ7_9ASCO</name>
<dbReference type="EMBL" id="LXPE01000001">
    <property type="protein sequence ID" value="OBA28965.1"/>
    <property type="molecule type" value="Genomic_DNA"/>
</dbReference>
<dbReference type="PANTHER" id="PTHR23137">
    <property type="entry name" value="VESICLE TRANSPORT PROTEIN-RELATED"/>
    <property type="match status" value="1"/>
</dbReference>
<comment type="similarity">
    <text evidence="7 8">Belongs to the SFT2 family.</text>
</comment>
<feature type="transmembrane region" description="Helical" evidence="8">
    <location>
        <begin position="139"/>
        <end position="157"/>
    </location>
</feature>
<keyword evidence="2 8" id="KW-0813">Transport</keyword>
<keyword evidence="8" id="KW-0333">Golgi apparatus</keyword>
<feature type="region of interest" description="Disordered" evidence="9">
    <location>
        <begin position="1"/>
        <end position="35"/>
    </location>
</feature>
<protein>
    <recommendedName>
        <fullName evidence="8">Protein transport protein SFT2</fullName>
    </recommendedName>
</protein>
<feature type="transmembrane region" description="Helical" evidence="8">
    <location>
        <begin position="74"/>
        <end position="95"/>
    </location>
</feature>
<evidence type="ECO:0000256" key="1">
    <source>
        <dbReference type="ARBA" id="ARBA00004141"/>
    </source>
</evidence>
<feature type="compositionally biased region" description="Polar residues" evidence="9">
    <location>
        <begin position="1"/>
        <end position="20"/>
    </location>
</feature>